<dbReference type="OMA" id="FNALACF"/>
<evidence type="ECO:0000313" key="2">
    <source>
        <dbReference type="Proteomes" id="UP000594454"/>
    </source>
</evidence>
<gene>
    <name evidence="1" type="ORF">HERILL_LOCUS8717</name>
</gene>
<reference evidence="1 2" key="1">
    <citation type="submission" date="2020-11" db="EMBL/GenBank/DDBJ databases">
        <authorList>
            <person name="Wallbank WR R."/>
            <person name="Pardo Diaz C."/>
            <person name="Kozak K."/>
            <person name="Martin S."/>
            <person name="Jiggins C."/>
            <person name="Moest M."/>
            <person name="Warren A I."/>
            <person name="Generalovic N T."/>
            <person name="Byers J.R.P. K."/>
            <person name="Montejo-Kovacevich G."/>
            <person name="Yen C E."/>
        </authorList>
    </citation>
    <scope>NUCLEOTIDE SEQUENCE [LARGE SCALE GENOMIC DNA]</scope>
</reference>
<sequence>MTCHLKSCRSAFIVLSILVVVSRTVLGFGVLKRQIAPENNAEHLAIANNPMQINYDEYPLVVPKRAAILLDRLMVALHHALEDEKNGSRKIADVYGRRNQVEKTKTFQGIRNENYIPNFTNELTSDHIDIYSELPEDMDTRDLPQMDNRQFDGARRGQDADSNVGINKGRIYWRCYFNAVTCF</sequence>
<dbReference type="InParanoid" id="A0A7R8YVL7"/>
<evidence type="ECO:0000313" key="1">
    <source>
        <dbReference type="EMBL" id="CAD7085906.1"/>
    </source>
</evidence>
<protein>
    <submittedName>
        <fullName evidence="1">Uncharacterized protein</fullName>
    </submittedName>
</protein>
<dbReference type="Proteomes" id="UP000594454">
    <property type="component" value="Chromosome 3"/>
</dbReference>
<dbReference type="EMBL" id="LR899011">
    <property type="protein sequence ID" value="CAD7085906.1"/>
    <property type="molecule type" value="Genomic_DNA"/>
</dbReference>
<dbReference type="OrthoDB" id="7464898at2759"/>
<keyword evidence="2" id="KW-1185">Reference proteome</keyword>
<dbReference type="AlphaFoldDB" id="A0A7R8YVL7"/>
<organism evidence="1 2">
    <name type="scientific">Hermetia illucens</name>
    <name type="common">Black soldier fly</name>
    <dbReference type="NCBI Taxonomy" id="343691"/>
    <lineage>
        <taxon>Eukaryota</taxon>
        <taxon>Metazoa</taxon>
        <taxon>Ecdysozoa</taxon>
        <taxon>Arthropoda</taxon>
        <taxon>Hexapoda</taxon>
        <taxon>Insecta</taxon>
        <taxon>Pterygota</taxon>
        <taxon>Neoptera</taxon>
        <taxon>Endopterygota</taxon>
        <taxon>Diptera</taxon>
        <taxon>Brachycera</taxon>
        <taxon>Stratiomyomorpha</taxon>
        <taxon>Stratiomyidae</taxon>
        <taxon>Hermetiinae</taxon>
        <taxon>Hermetia</taxon>
    </lineage>
</organism>
<name>A0A7R8YVL7_HERIL</name>
<accession>A0A7R8YVL7</accession>
<proteinExistence type="predicted"/>